<reference evidence="14" key="1">
    <citation type="submission" date="2021-04" db="EMBL/GenBank/DDBJ databases">
        <authorList>
            <consortium name="Molecular Ecology Group"/>
        </authorList>
    </citation>
    <scope>NUCLEOTIDE SEQUENCE</scope>
</reference>
<dbReference type="GO" id="GO:0005516">
    <property type="term" value="F:calmodulin binding"/>
    <property type="evidence" value="ECO:0007669"/>
    <property type="project" value="UniProtKB-KW"/>
</dbReference>
<keyword evidence="12" id="KW-0539">Nucleus</keyword>
<feature type="non-terminal residue" evidence="14">
    <location>
        <position position="110"/>
    </location>
</feature>
<dbReference type="InterPro" id="IPR036910">
    <property type="entry name" value="HMG_box_dom_sf"/>
</dbReference>
<feature type="DNA-binding region" description="HMG box" evidence="12">
    <location>
        <begin position="61"/>
        <end position="110"/>
    </location>
</feature>
<comment type="function">
    <text evidence="11">Transcriptional regulator that controls a genetic switch in male development. It is necessary and sufficient for initiating male sex determination by directing the development of supporting cell precursors (pre-Sertoli cells) as Sertoli rather than granulosa cells. Involved in different aspects of gene regulation including promoter activation or repression. Binds to the DNA consensus sequence 5'-[AT]AACAA[AT]-3'. SRY HMG box recognizes DNA by partial intercalation in the minor groove and promotes DNA bending. Also involved in pre-mRNA splicing. In male adult brain involved in the maintenance of motor functions of dopaminergic neurons.</text>
</comment>
<evidence type="ECO:0000256" key="12">
    <source>
        <dbReference type="PROSITE-ProRule" id="PRU00267"/>
    </source>
</evidence>
<accession>A0A8S3Z1T5</accession>
<protein>
    <recommendedName>
        <fullName evidence="3">Sex-determining region Y protein</fullName>
    </recommendedName>
    <alternativeName>
        <fullName evidence="10">Testis-determining factor</fullName>
    </alternativeName>
</protein>
<dbReference type="GO" id="GO:0016607">
    <property type="term" value="C:nuclear speck"/>
    <property type="evidence" value="ECO:0007669"/>
    <property type="project" value="UniProtKB-SubCell"/>
</dbReference>
<dbReference type="Proteomes" id="UP000678393">
    <property type="component" value="Unassembled WGS sequence"/>
</dbReference>
<evidence type="ECO:0000259" key="13">
    <source>
        <dbReference type="PROSITE" id="PS50118"/>
    </source>
</evidence>
<evidence type="ECO:0000256" key="7">
    <source>
        <dbReference type="ARBA" id="ARBA00023125"/>
    </source>
</evidence>
<dbReference type="Pfam" id="PF00505">
    <property type="entry name" value="HMG_box"/>
    <property type="match status" value="1"/>
</dbReference>
<evidence type="ECO:0000256" key="10">
    <source>
        <dbReference type="ARBA" id="ARBA00032498"/>
    </source>
</evidence>
<dbReference type="EMBL" id="CAJHNH020001084">
    <property type="protein sequence ID" value="CAG5121422.1"/>
    <property type="molecule type" value="Genomic_DNA"/>
</dbReference>
<dbReference type="GO" id="GO:0007548">
    <property type="term" value="P:sex differentiation"/>
    <property type="evidence" value="ECO:0007669"/>
    <property type="project" value="UniProtKB-KW"/>
</dbReference>
<evidence type="ECO:0000256" key="3">
    <source>
        <dbReference type="ARBA" id="ARBA00019052"/>
    </source>
</evidence>
<name>A0A8S3Z1T5_9EUPU</name>
<evidence type="ECO:0000256" key="9">
    <source>
        <dbReference type="ARBA" id="ARBA00023163"/>
    </source>
</evidence>
<keyword evidence="6" id="KW-0726">Sexual differentiation</keyword>
<evidence type="ECO:0000313" key="15">
    <source>
        <dbReference type="Proteomes" id="UP000678393"/>
    </source>
</evidence>
<keyword evidence="5" id="KW-0112">Calmodulin-binding</keyword>
<evidence type="ECO:0000256" key="2">
    <source>
        <dbReference type="ARBA" id="ARBA00005998"/>
    </source>
</evidence>
<evidence type="ECO:0000256" key="4">
    <source>
        <dbReference type="ARBA" id="ARBA00022782"/>
    </source>
</evidence>
<keyword evidence="9" id="KW-0804">Transcription</keyword>
<dbReference type="Gene3D" id="1.10.30.10">
    <property type="entry name" value="High mobility group box domain"/>
    <property type="match status" value="1"/>
</dbReference>
<gene>
    <name evidence="14" type="ORF">CUNI_LOCUS6980</name>
</gene>
<feature type="non-terminal residue" evidence="14">
    <location>
        <position position="1"/>
    </location>
</feature>
<dbReference type="AlphaFoldDB" id="A0A8S3Z1T5"/>
<keyword evidence="15" id="KW-1185">Reference proteome</keyword>
<comment type="similarity">
    <text evidence="2">Belongs to the SRY family.</text>
</comment>
<comment type="caution">
    <text evidence="14">The sequence shown here is derived from an EMBL/GenBank/DDBJ whole genome shotgun (WGS) entry which is preliminary data.</text>
</comment>
<dbReference type="SUPFAM" id="SSF47095">
    <property type="entry name" value="HMG-box"/>
    <property type="match status" value="1"/>
</dbReference>
<evidence type="ECO:0000313" key="14">
    <source>
        <dbReference type="EMBL" id="CAG5121422.1"/>
    </source>
</evidence>
<evidence type="ECO:0000256" key="11">
    <source>
        <dbReference type="ARBA" id="ARBA00045821"/>
    </source>
</evidence>
<evidence type="ECO:0000256" key="5">
    <source>
        <dbReference type="ARBA" id="ARBA00022860"/>
    </source>
</evidence>
<dbReference type="PROSITE" id="PS50118">
    <property type="entry name" value="HMG_BOX_2"/>
    <property type="match status" value="1"/>
</dbReference>
<organism evidence="14 15">
    <name type="scientific">Candidula unifasciata</name>
    <dbReference type="NCBI Taxonomy" id="100452"/>
    <lineage>
        <taxon>Eukaryota</taxon>
        <taxon>Metazoa</taxon>
        <taxon>Spiralia</taxon>
        <taxon>Lophotrochozoa</taxon>
        <taxon>Mollusca</taxon>
        <taxon>Gastropoda</taxon>
        <taxon>Heterobranchia</taxon>
        <taxon>Euthyneura</taxon>
        <taxon>Panpulmonata</taxon>
        <taxon>Eupulmonata</taxon>
        <taxon>Stylommatophora</taxon>
        <taxon>Helicina</taxon>
        <taxon>Helicoidea</taxon>
        <taxon>Geomitridae</taxon>
        <taxon>Candidula</taxon>
    </lineage>
</organism>
<dbReference type="PANTHER" id="PTHR10270:SF161">
    <property type="entry name" value="SEX-DETERMINING REGION Y PROTEIN"/>
    <property type="match status" value="1"/>
</dbReference>
<evidence type="ECO:0000256" key="8">
    <source>
        <dbReference type="ARBA" id="ARBA00023159"/>
    </source>
</evidence>
<proteinExistence type="inferred from homology"/>
<keyword evidence="4" id="KW-0221">Differentiation</keyword>
<comment type="subcellular location">
    <subcellularLocation>
        <location evidence="1">Nucleus speckle</location>
    </subcellularLocation>
</comment>
<evidence type="ECO:0000256" key="6">
    <source>
        <dbReference type="ARBA" id="ARBA00022928"/>
    </source>
</evidence>
<evidence type="ECO:0000256" key="1">
    <source>
        <dbReference type="ARBA" id="ARBA00004324"/>
    </source>
</evidence>
<sequence>PSLRFNSCMQADLDCGMNVVIKTEKEQETSGVVAPHKISEKRARIKQRPCKEDSKKIDFRKSSWMNGFMMYSHIHRKQLIREKPGLHASVISKLLGHRWRSMTSELQQPY</sequence>
<dbReference type="InterPro" id="IPR009071">
    <property type="entry name" value="HMG_box_dom"/>
</dbReference>
<dbReference type="OrthoDB" id="1919336at2759"/>
<feature type="domain" description="HMG box" evidence="13">
    <location>
        <begin position="61"/>
        <end position="110"/>
    </location>
</feature>
<keyword evidence="7 12" id="KW-0238">DNA-binding</keyword>
<dbReference type="GO" id="GO:0001228">
    <property type="term" value="F:DNA-binding transcription activator activity, RNA polymerase II-specific"/>
    <property type="evidence" value="ECO:0007669"/>
    <property type="project" value="TreeGrafter"/>
</dbReference>
<dbReference type="PANTHER" id="PTHR10270">
    <property type="entry name" value="SOX TRANSCRIPTION FACTOR"/>
    <property type="match status" value="1"/>
</dbReference>
<dbReference type="InterPro" id="IPR050140">
    <property type="entry name" value="SRY-related_HMG-box_TF-like"/>
</dbReference>
<dbReference type="GO" id="GO:0030154">
    <property type="term" value="P:cell differentiation"/>
    <property type="evidence" value="ECO:0007669"/>
    <property type="project" value="UniProtKB-KW"/>
</dbReference>
<dbReference type="GO" id="GO:0000978">
    <property type="term" value="F:RNA polymerase II cis-regulatory region sequence-specific DNA binding"/>
    <property type="evidence" value="ECO:0007669"/>
    <property type="project" value="TreeGrafter"/>
</dbReference>
<keyword evidence="8" id="KW-0010">Activator</keyword>